<evidence type="ECO:0000313" key="10">
    <source>
        <dbReference type="Proteomes" id="UP000005388"/>
    </source>
</evidence>
<dbReference type="RefSeq" id="WP_006739227.1">
    <property type="nucleotide sequence ID" value="NZ_AEUZ02000001.1"/>
</dbReference>
<dbReference type="InterPro" id="IPR047865">
    <property type="entry name" value="Ribosomal_uL10_bac_type"/>
</dbReference>
<keyword evidence="10" id="KW-1185">Reference proteome</keyword>
<dbReference type="HAMAP" id="MF_00362">
    <property type="entry name" value="Ribosomal_uL10"/>
    <property type="match status" value="1"/>
</dbReference>
<dbReference type="STRING" id="764291.STRUR_1022"/>
<dbReference type="PANTHER" id="PTHR11560">
    <property type="entry name" value="39S RIBOSOMAL PROTEIN L10, MITOCHONDRIAL"/>
    <property type="match status" value="1"/>
</dbReference>
<evidence type="ECO:0000256" key="8">
    <source>
        <dbReference type="HAMAP-Rule" id="MF_00362"/>
    </source>
</evidence>
<dbReference type="PROSITE" id="PS01109">
    <property type="entry name" value="RIBOSOMAL_L10"/>
    <property type="match status" value="1"/>
</dbReference>
<dbReference type="GO" id="GO:0015934">
    <property type="term" value="C:large ribosomal subunit"/>
    <property type="evidence" value="ECO:0007669"/>
    <property type="project" value="InterPro"/>
</dbReference>
<dbReference type="NCBIfam" id="NF000955">
    <property type="entry name" value="PRK00099.1-1"/>
    <property type="match status" value="1"/>
</dbReference>
<dbReference type="InterPro" id="IPR043141">
    <property type="entry name" value="Ribosomal_uL10-like_sf"/>
</dbReference>
<organism evidence="9 10">
    <name type="scientific">Streptococcus urinalis 2285-97</name>
    <dbReference type="NCBI Taxonomy" id="764291"/>
    <lineage>
        <taxon>Bacteria</taxon>
        <taxon>Bacillati</taxon>
        <taxon>Bacillota</taxon>
        <taxon>Bacilli</taxon>
        <taxon>Lactobacillales</taxon>
        <taxon>Streptococcaceae</taxon>
        <taxon>Streptococcus</taxon>
    </lineage>
</organism>
<comment type="function">
    <text evidence="8">Forms part of the ribosomal stalk, playing a central role in the interaction of the ribosome with GTP-bound translation factors.</text>
</comment>
<evidence type="ECO:0000256" key="7">
    <source>
        <dbReference type="ARBA" id="ARBA00035202"/>
    </source>
</evidence>
<dbReference type="InterPro" id="IPR001790">
    <property type="entry name" value="Ribosomal_uL10"/>
</dbReference>
<dbReference type="SUPFAM" id="SSF160369">
    <property type="entry name" value="Ribosomal protein L10-like"/>
    <property type="match status" value="1"/>
</dbReference>
<dbReference type="Pfam" id="PF00466">
    <property type="entry name" value="Ribosomal_L10"/>
    <property type="match status" value="1"/>
</dbReference>
<keyword evidence="3 8" id="KW-0694">RNA-binding</keyword>
<name>G5KFH7_9STRE</name>
<dbReference type="Gene3D" id="3.30.70.1730">
    <property type="match status" value="1"/>
</dbReference>
<dbReference type="CDD" id="cd05797">
    <property type="entry name" value="Ribosomal_L10"/>
    <property type="match status" value="1"/>
</dbReference>
<evidence type="ECO:0000256" key="5">
    <source>
        <dbReference type="ARBA" id="ARBA00023274"/>
    </source>
</evidence>
<evidence type="ECO:0000256" key="6">
    <source>
        <dbReference type="ARBA" id="ARBA00026025"/>
    </source>
</evidence>
<evidence type="ECO:0000313" key="9">
    <source>
        <dbReference type="EMBL" id="EHJ56469.1"/>
    </source>
</evidence>
<dbReference type="GO" id="GO:0003735">
    <property type="term" value="F:structural constituent of ribosome"/>
    <property type="evidence" value="ECO:0007669"/>
    <property type="project" value="InterPro"/>
</dbReference>
<keyword evidence="4 8" id="KW-0689">Ribosomal protein</keyword>
<sequence length="166" mass="17803">MSEAIIAKKAEQVDLVAEKMKSAASIVVVDSRGLTVEQDTNLRRSLRESDVEFKVIKNSILTRAAEKAGLEDLKELFVGPSAVAFSNEDVIAPAKVISEFAKDAEALEIKGGSVDGKFTSVEEINALAKLPNKEGMLSMLLSVLQAPVRNVAYAVKAVAEKDEEVA</sequence>
<reference evidence="9 10" key="1">
    <citation type="journal article" date="2014" name="Int. J. Syst. Evol. Microbiol.">
        <title>Phylogenomics and the dynamic genome evolution of the genus Streptococcus.</title>
        <authorList>
            <consortium name="The Broad Institute Genome Sequencing Platform"/>
            <person name="Richards V.P."/>
            <person name="Palmer S.R."/>
            <person name="Pavinski Bitar P.D."/>
            <person name="Qin X."/>
            <person name="Weinstock G.M."/>
            <person name="Highlander S.K."/>
            <person name="Town C.D."/>
            <person name="Burne R.A."/>
            <person name="Stanhope M.J."/>
        </authorList>
    </citation>
    <scope>NUCLEOTIDE SEQUENCE [LARGE SCALE GENOMIC DNA]</scope>
    <source>
        <strain evidence="9 10">2285-97</strain>
    </source>
</reference>
<dbReference type="InterPro" id="IPR002363">
    <property type="entry name" value="Ribosomal_uL10_CS_bac"/>
</dbReference>
<comment type="subunit">
    <text evidence="6 8">Part of the ribosomal stalk of the 50S ribosomal subunit. The N-terminus interacts with L11 and the large rRNA to form the base of the stalk. The C-terminus forms an elongated spine to which L12 dimers bind in a sequential fashion forming a multimeric L10(L12)X complex.</text>
</comment>
<dbReference type="FunFam" id="3.30.70.1730:FF:000001">
    <property type="entry name" value="50S ribosomal protein L10"/>
    <property type="match status" value="1"/>
</dbReference>
<dbReference type="Proteomes" id="UP000005388">
    <property type="component" value="Unassembled WGS sequence"/>
</dbReference>
<keyword evidence="2 8" id="KW-0699">rRNA-binding</keyword>
<dbReference type="GO" id="GO:0070180">
    <property type="term" value="F:large ribosomal subunit rRNA binding"/>
    <property type="evidence" value="ECO:0007669"/>
    <property type="project" value="UniProtKB-UniRule"/>
</dbReference>
<dbReference type="EMBL" id="AEUZ02000001">
    <property type="protein sequence ID" value="EHJ56469.1"/>
    <property type="molecule type" value="Genomic_DNA"/>
</dbReference>
<evidence type="ECO:0000256" key="1">
    <source>
        <dbReference type="ARBA" id="ARBA00008889"/>
    </source>
</evidence>
<evidence type="ECO:0000256" key="2">
    <source>
        <dbReference type="ARBA" id="ARBA00022730"/>
    </source>
</evidence>
<dbReference type="InterPro" id="IPR022973">
    <property type="entry name" value="Ribosomal_uL10_bac"/>
</dbReference>
<gene>
    <name evidence="8 9" type="primary">rplJ</name>
    <name evidence="9" type="ORF">STRUR_1022</name>
</gene>
<proteinExistence type="inferred from homology"/>
<dbReference type="AlphaFoldDB" id="G5KFH7"/>
<evidence type="ECO:0000256" key="3">
    <source>
        <dbReference type="ARBA" id="ARBA00022884"/>
    </source>
</evidence>
<protein>
    <recommendedName>
        <fullName evidence="7 8">Large ribosomal subunit protein uL10</fullName>
    </recommendedName>
</protein>
<comment type="similarity">
    <text evidence="1 8">Belongs to the universal ribosomal protein uL10 family.</text>
</comment>
<evidence type="ECO:0000256" key="4">
    <source>
        <dbReference type="ARBA" id="ARBA00022980"/>
    </source>
</evidence>
<keyword evidence="5 8" id="KW-0687">Ribonucleoprotein</keyword>
<dbReference type="GO" id="GO:0006412">
    <property type="term" value="P:translation"/>
    <property type="evidence" value="ECO:0007669"/>
    <property type="project" value="UniProtKB-UniRule"/>
</dbReference>
<accession>G5KFH7</accession>
<comment type="caution">
    <text evidence="9">The sequence shown here is derived from an EMBL/GenBank/DDBJ whole genome shotgun (WGS) entry which is preliminary data.</text>
</comment>
<dbReference type="eggNOG" id="COG0244">
    <property type="taxonomic scope" value="Bacteria"/>
</dbReference>